<organism evidence="3 4">
    <name type="scientific">Rhizobium terricola</name>
    <dbReference type="NCBI Taxonomy" id="2728849"/>
    <lineage>
        <taxon>Bacteria</taxon>
        <taxon>Pseudomonadati</taxon>
        <taxon>Pseudomonadota</taxon>
        <taxon>Alphaproteobacteria</taxon>
        <taxon>Hyphomicrobiales</taxon>
        <taxon>Rhizobiaceae</taxon>
        <taxon>Rhizobium/Agrobacterium group</taxon>
        <taxon>Rhizobium</taxon>
    </lineage>
</organism>
<sequence length="229" mass="24101">MKLSALSLRGESIPAYVGGAVLALLLTGFGMIADEVSEGETLDFDRAVIMALRTPGNPVDPIGPPWLEEAARDVTALGSFSVLAILVTVVVFHLFLIGRMRTGWFLTASVVGGTLLSTALKSFFDRPRPDLTGVARVFTTSFPSGHATVSAVAYLTLGALLAEIAATRGQKAFYLGAAVFLTVIVGLSRIYLGVHYPTDVLAGWSLGAGWALACTLVAHLIRLRARNGG</sequence>
<dbReference type="EMBL" id="JABBGK010000002">
    <property type="protein sequence ID" value="NML74400.1"/>
    <property type="molecule type" value="Genomic_DNA"/>
</dbReference>
<feature type="transmembrane region" description="Helical" evidence="1">
    <location>
        <begin position="74"/>
        <end position="97"/>
    </location>
</feature>
<dbReference type="SMART" id="SM00014">
    <property type="entry name" value="acidPPc"/>
    <property type="match status" value="1"/>
</dbReference>
<dbReference type="Gene3D" id="1.20.144.10">
    <property type="entry name" value="Phosphatidic acid phosphatase type 2/haloperoxidase"/>
    <property type="match status" value="2"/>
</dbReference>
<accession>A0A7Y0FW10</accession>
<comment type="caution">
    <text evidence="3">The sequence shown here is derived from an EMBL/GenBank/DDBJ whole genome shotgun (WGS) entry which is preliminary data.</text>
</comment>
<dbReference type="InterPro" id="IPR000326">
    <property type="entry name" value="PAP2/HPO"/>
</dbReference>
<keyword evidence="4" id="KW-1185">Reference proteome</keyword>
<evidence type="ECO:0000259" key="2">
    <source>
        <dbReference type="SMART" id="SM00014"/>
    </source>
</evidence>
<feature type="domain" description="Phosphatidic acid phosphatase type 2/haloperoxidase" evidence="2">
    <location>
        <begin position="102"/>
        <end position="215"/>
    </location>
</feature>
<dbReference type="InterPro" id="IPR036938">
    <property type="entry name" value="PAP2/HPO_sf"/>
</dbReference>
<dbReference type="RefSeq" id="WP_169589745.1">
    <property type="nucleotide sequence ID" value="NZ_JABBGK010000002.1"/>
</dbReference>
<feature type="transmembrane region" description="Helical" evidence="1">
    <location>
        <begin position="172"/>
        <end position="194"/>
    </location>
</feature>
<keyword evidence="1" id="KW-0472">Membrane</keyword>
<protein>
    <submittedName>
        <fullName evidence="3">Phosphatase PAP2 family protein</fullName>
    </submittedName>
</protein>
<name>A0A7Y0FW10_9HYPH</name>
<proteinExistence type="predicted"/>
<evidence type="ECO:0000313" key="4">
    <source>
        <dbReference type="Proteomes" id="UP000541470"/>
    </source>
</evidence>
<evidence type="ECO:0000256" key="1">
    <source>
        <dbReference type="SAM" id="Phobius"/>
    </source>
</evidence>
<feature type="transmembrane region" description="Helical" evidence="1">
    <location>
        <begin position="200"/>
        <end position="221"/>
    </location>
</feature>
<feature type="transmembrane region" description="Helical" evidence="1">
    <location>
        <begin position="104"/>
        <end position="124"/>
    </location>
</feature>
<keyword evidence="1" id="KW-0812">Transmembrane</keyword>
<feature type="transmembrane region" description="Helical" evidence="1">
    <location>
        <begin position="144"/>
        <end position="165"/>
    </location>
</feature>
<reference evidence="3 4" key="1">
    <citation type="submission" date="2020-04" db="EMBL/GenBank/DDBJ databases">
        <title>Rhizobium sp. S-51 isolated from soil.</title>
        <authorList>
            <person name="Dahal R.H."/>
        </authorList>
    </citation>
    <scope>NUCLEOTIDE SEQUENCE [LARGE SCALE GENOMIC DNA]</scope>
    <source>
        <strain evidence="3 4">S-51</strain>
    </source>
</reference>
<dbReference type="PANTHER" id="PTHR14969">
    <property type="entry name" value="SPHINGOSINE-1-PHOSPHATE PHOSPHOHYDROLASE"/>
    <property type="match status" value="1"/>
</dbReference>
<dbReference type="SUPFAM" id="SSF48317">
    <property type="entry name" value="Acid phosphatase/Vanadium-dependent haloperoxidase"/>
    <property type="match status" value="1"/>
</dbReference>
<feature type="transmembrane region" description="Helical" evidence="1">
    <location>
        <begin position="12"/>
        <end position="33"/>
    </location>
</feature>
<dbReference type="AlphaFoldDB" id="A0A7Y0FW10"/>
<gene>
    <name evidence="3" type="ORF">HHL25_09730</name>
</gene>
<evidence type="ECO:0000313" key="3">
    <source>
        <dbReference type="EMBL" id="NML74400.1"/>
    </source>
</evidence>
<dbReference type="CDD" id="cd03392">
    <property type="entry name" value="PAP2_like_2"/>
    <property type="match status" value="1"/>
</dbReference>
<keyword evidence="1" id="KW-1133">Transmembrane helix</keyword>
<dbReference type="Pfam" id="PF01569">
    <property type="entry name" value="PAP2"/>
    <property type="match status" value="1"/>
</dbReference>
<dbReference type="Proteomes" id="UP000541470">
    <property type="component" value="Unassembled WGS sequence"/>
</dbReference>
<dbReference type="PANTHER" id="PTHR14969:SF13">
    <property type="entry name" value="AT30094P"/>
    <property type="match status" value="1"/>
</dbReference>